<evidence type="ECO:0000313" key="2">
    <source>
        <dbReference type="Proteomes" id="UP000028487"/>
    </source>
</evidence>
<protein>
    <submittedName>
        <fullName evidence="1">Uncharacterized protein</fullName>
    </submittedName>
</protein>
<organism evidence="1 2">
    <name type="scientific">Xenorhabdus bovienii str. feltiae Moldova</name>
    <dbReference type="NCBI Taxonomy" id="1398200"/>
    <lineage>
        <taxon>Bacteria</taxon>
        <taxon>Pseudomonadati</taxon>
        <taxon>Pseudomonadota</taxon>
        <taxon>Gammaproteobacteria</taxon>
        <taxon>Enterobacterales</taxon>
        <taxon>Morganellaceae</taxon>
        <taxon>Xenorhabdus</taxon>
    </lineage>
</organism>
<dbReference type="EMBL" id="CBSV010000261">
    <property type="protein sequence ID" value="CDH03820.1"/>
    <property type="molecule type" value="Genomic_DNA"/>
</dbReference>
<comment type="caution">
    <text evidence="1">The sequence shown here is derived from an EMBL/GenBank/DDBJ whole genome shotgun (WGS) entry which is preliminary data.</text>
</comment>
<sequence>MLSHMNDYSMFNSRHFRWLVLILLGVLAIMSSTQVVRVLI</sequence>
<proteinExistence type="predicted"/>
<accession>A0A077NYI1</accession>
<name>A0A077NYI1_XENBV</name>
<dbReference type="Proteomes" id="UP000028487">
    <property type="component" value="Unassembled WGS sequence"/>
</dbReference>
<evidence type="ECO:0000313" key="1">
    <source>
        <dbReference type="EMBL" id="CDH03820.1"/>
    </source>
</evidence>
<dbReference type="AlphaFoldDB" id="A0A077NYI1"/>
<reference evidence="1" key="1">
    <citation type="submission" date="2013-07" db="EMBL/GenBank/DDBJ databases">
        <title>Sub-species coevolution in mutualistic symbiosis.</title>
        <authorList>
            <person name="Murfin K."/>
            <person name="Klassen J."/>
            <person name="Lee M."/>
            <person name="Forst S."/>
            <person name="Stock P."/>
            <person name="Goodrich-Blair H."/>
        </authorList>
    </citation>
    <scope>NUCLEOTIDE SEQUENCE [LARGE SCALE GENOMIC DNA]</scope>
    <source>
        <strain evidence="1">Feltiae Moldova</strain>
    </source>
</reference>
<gene>
    <name evidence="1" type="ORF">XBFM1_860014</name>
</gene>
<dbReference type="HOGENOM" id="CLU_3298730_0_0_6"/>